<dbReference type="Proteomes" id="UP000051020">
    <property type="component" value="Unassembled WGS sequence"/>
</dbReference>
<sequence>MADEQNALVLYFSWSGNTKRAAQQVQRLSGADIEEIQPVVPYSSDYQAAGKRAEGEKDQAIHPEIRPLTSDLTAYDVIYVGFPTWWYQPPMIIHSLFEQNDFKGKRIIPFVTSASSSVTDSVPVLQQLATAAGAELEQGFTANKPRIIEKYFK</sequence>
<dbReference type="GO" id="GO:0016651">
    <property type="term" value="F:oxidoreductase activity, acting on NAD(P)H"/>
    <property type="evidence" value="ECO:0007669"/>
    <property type="project" value="UniProtKB-ARBA"/>
</dbReference>
<evidence type="ECO:0000259" key="1">
    <source>
        <dbReference type="Pfam" id="PF12682"/>
    </source>
</evidence>
<dbReference type="InterPro" id="IPR008254">
    <property type="entry name" value="Flavodoxin/NO_synth"/>
</dbReference>
<dbReference type="EMBL" id="AZCU01000009">
    <property type="protein sequence ID" value="KRK24979.1"/>
    <property type="molecule type" value="Genomic_DNA"/>
</dbReference>
<evidence type="ECO:0000313" key="2">
    <source>
        <dbReference type="EMBL" id="KRK24979.1"/>
    </source>
</evidence>
<dbReference type="InterPro" id="IPR001226">
    <property type="entry name" value="Flavodoxin_CS"/>
</dbReference>
<gene>
    <name evidence="2" type="ORF">FD24_GL003415</name>
</gene>
<dbReference type="SUPFAM" id="SSF52218">
    <property type="entry name" value="Flavoproteins"/>
    <property type="match status" value="1"/>
</dbReference>
<dbReference type="InterPro" id="IPR029039">
    <property type="entry name" value="Flavoprotein-like_sf"/>
</dbReference>
<dbReference type="Gene3D" id="3.40.50.360">
    <property type="match status" value="1"/>
</dbReference>
<protein>
    <submittedName>
        <fullName evidence="2">Twin-arginine translocation pathway signal</fullName>
    </submittedName>
</protein>
<feature type="domain" description="Flavodoxin-like" evidence="1">
    <location>
        <begin position="7"/>
        <end position="127"/>
    </location>
</feature>
<accession>A0A837R9Z2</accession>
<dbReference type="GO" id="GO:0010181">
    <property type="term" value="F:FMN binding"/>
    <property type="evidence" value="ECO:0007669"/>
    <property type="project" value="InterPro"/>
</dbReference>
<dbReference type="PROSITE" id="PS00201">
    <property type="entry name" value="FLAVODOXIN"/>
    <property type="match status" value="1"/>
</dbReference>
<proteinExistence type="predicted"/>
<dbReference type="GeneID" id="49394676"/>
<comment type="caution">
    <text evidence="2">The sequence shown here is derived from an EMBL/GenBank/DDBJ whole genome shotgun (WGS) entry which is preliminary data.</text>
</comment>
<dbReference type="GO" id="GO:0009055">
    <property type="term" value="F:electron transfer activity"/>
    <property type="evidence" value="ECO:0007669"/>
    <property type="project" value="InterPro"/>
</dbReference>
<dbReference type="Pfam" id="PF12682">
    <property type="entry name" value="Flavodoxin_4"/>
    <property type="match status" value="1"/>
</dbReference>
<name>A0A837R9Z2_LACPE</name>
<evidence type="ECO:0000313" key="3">
    <source>
        <dbReference type="Proteomes" id="UP000051020"/>
    </source>
</evidence>
<dbReference type="PANTHER" id="PTHR39201">
    <property type="entry name" value="EXPORTED PROTEIN-RELATED"/>
    <property type="match status" value="1"/>
</dbReference>
<dbReference type="PANTHER" id="PTHR39201:SF1">
    <property type="entry name" value="FLAVODOXIN-LIKE DOMAIN-CONTAINING PROTEIN"/>
    <property type="match status" value="1"/>
</dbReference>
<dbReference type="AlphaFoldDB" id="A0A837R9Z2"/>
<reference evidence="2 3" key="1">
    <citation type="journal article" date="2015" name="Genome Announc.">
        <title>Expanding the biotechnology potential of lactobacilli through comparative genomics of 213 strains and associated genera.</title>
        <authorList>
            <person name="Sun Z."/>
            <person name="Harris H.M."/>
            <person name="McCann A."/>
            <person name="Guo C."/>
            <person name="Argimon S."/>
            <person name="Zhang W."/>
            <person name="Yang X."/>
            <person name="Jeffery I.B."/>
            <person name="Cooney J.C."/>
            <person name="Kagawa T.F."/>
            <person name="Liu W."/>
            <person name="Song Y."/>
            <person name="Salvetti E."/>
            <person name="Wrobel A."/>
            <person name="Rasinkangas P."/>
            <person name="Parkhill J."/>
            <person name="Rea M.C."/>
            <person name="O'Sullivan O."/>
            <person name="Ritari J."/>
            <person name="Douillard F.P."/>
            <person name="Paul Ross R."/>
            <person name="Yang R."/>
            <person name="Briner A.E."/>
            <person name="Felis G.E."/>
            <person name="de Vos W.M."/>
            <person name="Barrangou R."/>
            <person name="Klaenhammer T.R."/>
            <person name="Caufield P.W."/>
            <person name="Cui Y."/>
            <person name="Zhang H."/>
            <person name="O'Toole P.W."/>
        </authorList>
    </citation>
    <scope>NUCLEOTIDE SEQUENCE [LARGE SCALE GENOMIC DNA]</scope>
    <source>
        <strain evidence="2 3">DSM 20314</strain>
    </source>
</reference>
<dbReference type="RefSeq" id="WP_050339487.1">
    <property type="nucleotide sequence ID" value="NZ_AZCU01000009.1"/>
</dbReference>
<organism evidence="2 3">
    <name type="scientific">Lactiplantibacillus pentosus DSM 20314</name>
    <dbReference type="NCBI Taxonomy" id="1423791"/>
    <lineage>
        <taxon>Bacteria</taxon>
        <taxon>Bacillati</taxon>
        <taxon>Bacillota</taxon>
        <taxon>Bacilli</taxon>
        <taxon>Lactobacillales</taxon>
        <taxon>Lactobacillaceae</taxon>
        <taxon>Lactiplantibacillus</taxon>
    </lineage>
</organism>